<evidence type="ECO:0000313" key="3">
    <source>
        <dbReference type="Proteomes" id="UP000095767"/>
    </source>
</evidence>
<reference evidence="2 3" key="1">
    <citation type="submission" date="2016-09" db="EMBL/GenBank/DDBJ databases">
        <title>The draft genome of Dichanthelium oligosanthes: A C3 panicoid grass species.</title>
        <authorList>
            <person name="Studer A.J."/>
            <person name="Schnable J.C."/>
            <person name="Brutnell T.P."/>
        </authorList>
    </citation>
    <scope>NUCLEOTIDE SEQUENCE [LARGE SCALE GENOMIC DNA]</scope>
    <source>
        <strain evidence="3">cv. Kellogg 1175</strain>
        <tissue evidence="2">Leaf</tissue>
    </source>
</reference>
<dbReference type="AlphaFoldDB" id="A0A1E5V5I3"/>
<dbReference type="PANTHER" id="PTHR33120:SF57">
    <property type="entry name" value="PIR2-LIKE HELICAL DOMAIN-CONTAINING PROTEIN"/>
    <property type="match status" value="1"/>
</dbReference>
<dbReference type="EMBL" id="LWDX02050929">
    <property type="protein sequence ID" value="OEL20358.1"/>
    <property type="molecule type" value="Genomic_DNA"/>
</dbReference>
<dbReference type="Pfam" id="PF12274">
    <property type="entry name" value="DUF3615"/>
    <property type="match status" value="1"/>
</dbReference>
<keyword evidence="3" id="KW-1185">Reference proteome</keyword>
<comment type="caution">
    <text evidence="2">The sequence shown here is derived from an EMBL/GenBank/DDBJ whole genome shotgun (WGS) entry which is preliminary data.</text>
</comment>
<dbReference type="PANTHER" id="PTHR33120">
    <property type="entry name" value="EXPRESSED PROTEIN-RELATED"/>
    <property type="match status" value="1"/>
</dbReference>
<evidence type="ECO:0000259" key="1">
    <source>
        <dbReference type="Pfam" id="PF12274"/>
    </source>
</evidence>
<dbReference type="InterPro" id="IPR022059">
    <property type="entry name" value="DUF3615"/>
</dbReference>
<feature type="domain" description="DUF3615" evidence="1">
    <location>
        <begin position="17"/>
        <end position="91"/>
    </location>
</feature>
<dbReference type="OrthoDB" id="688473at2759"/>
<protein>
    <recommendedName>
        <fullName evidence="1">DUF3615 domain-containing protein</fullName>
    </recommendedName>
</protein>
<organism evidence="2 3">
    <name type="scientific">Dichanthelium oligosanthes</name>
    <dbReference type="NCBI Taxonomy" id="888268"/>
    <lineage>
        <taxon>Eukaryota</taxon>
        <taxon>Viridiplantae</taxon>
        <taxon>Streptophyta</taxon>
        <taxon>Embryophyta</taxon>
        <taxon>Tracheophyta</taxon>
        <taxon>Spermatophyta</taxon>
        <taxon>Magnoliopsida</taxon>
        <taxon>Liliopsida</taxon>
        <taxon>Poales</taxon>
        <taxon>Poaceae</taxon>
        <taxon>PACMAD clade</taxon>
        <taxon>Panicoideae</taxon>
        <taxon>Panicodae</taxon>
        <taxon>Paniceae</taxon>
        <taxon>Dichantheliinae</taxon>
        <taxon>Dichanthelium</taxon>
    </lineage>
</organism>
<accession>A0A1E5V5I3</accession>
<proteinExistence type="predicted"/>
<gene>
    <name evidence="2" type="ORF">BAE44_0018623</name>
</gene>
<sequence>MSSIVSGPVPCIGEKIGDYNPWTPDKYYHTHINFLAVCEGHPYDHPRLFFAECGKDGDDTCWCVPVIPQKPDAEQIRCIYCEHERNRIVHPAMGSFHGCDEFDKLFYGPADRGLYANDIYSNDLVITSHIVDVDSVHAVEDDAIYHNYCVDDKDDSDDHDDIDIC</sequence>
<name>A0A1E5V5I3_9POAL</name>
<dbReference type="Proteomes" id="UP000095767">
    <property type="component" value="Unassembled WGS sequence"/>
</dbReference>
<evidence type="ECO:0000313" key="2">
    <source>
        <dbReference type="EMBL" id="OEL20358.1"/>
    </source>
</evidence>